<organism evidence="3 4">
    <name type="scientific">Collybiopsis luxurians FD-317 M1</name>
    <dbReference type="NCBI Taxonomy" id="944289"/>
    <lineage>
        <taxon>Eukaryota</taxon>
        <taxon>Fungi</taxon>
        <taxon>Dikarya</taxon>
        <taxon>Basidiomycota</taxon>
        <taxon>Agaricomycotina</taxon>
        <taxon>Agaricomycetes</taxon>
        <taxon>Agaricomycetidae</taxon>
        <taxon>Agaricales</taxon>
        <taxon>Marasmiineae</taxon>
        <taxon>Omphalotaceae</taxon>
        <taxon>Collybiopsis</taxon>
        <taxon>Collybiopsis luxurians</taxon>
    </lineage>
</organism>
<dbReference type="SMART" id="SM00320">
    <property type="entry name" value="WD40"/>
    <property type="match status" value="2"/>
</dbReference>
<name>A0A0D0CWY1_9AGAR</name>
<dbReference type="InterPro" id="IPR001680">
    <property type="entry name" value="WD40_rpt"/>
</dbReference>
<gene>
    <name evidence="3" type="ORF">GYMLUDRAFT_244243</name>
</gene>
<dbReference type="Proteomes" id="UP000053593">
    <property type="component" value="Unassembled WGS sequence"/>
</dbReference>
<feature type="region of interest" description="Disordered" evidence="1">
    <location>
        <begin position="447"/>
        <end position="467"/>
    </location>
</feature>
<evidence type="ECO:0000313" key="4">
    <source>
        <dbReference type="Proteomes" id="UP000053593"/>
    </source>
</evidence>
<dbReference type="HOGENOM" id="CLU_059436_0_0_1"/>
<evidence type="ECO:0000256" key="2">
    <source>
        <dbReference type="SAM" id="Phobius"/>
    </source>
</evidence>
<accession>A0A0D0CWY1</accession>
<dbReference type="OrthoDB" id="3238562at2759"/>
<dbReference type="InterPro" id="IPR015943">
    <property type="entry name" value="WD40/YVTN_repeat-like_dom_sf"/>
</dbReference>
<feature type="compositionally biased region" description="Basic residues" evidence="1">
    <location>
        <begin position="452"/>
        <end position="467"/>
    </location>
</feature>
<keyword evidence="2" id="KW-1133">Transmembrane helix</keyword>
<dbReference type="EMBL" id="KN834774">
    <property type="protein sequence ID" value="KIK60668.1"/>
    <property type="molecule type" value="Genomic_DNA"/>
</dbReference>
<reference evidence="3 4" key="1">
    <citation type="submission" date="2014-04" db="EMBL/GenBank/DDBJ databases">
        <title>Evolutionary Origins and Diversification of the Mycorrhizal Mutualists.</title>
        <authorList>
            <consortium name="DOE Joint Genome Institute"/>
            <consortium name="Mycorrhizal Genomics Consortium"/>
            <person name="Kohler A."/>
            <person name="Kuo A."/>
            <person name="Nagy L.G."/>
            <person name="Floudas D."/>
            <person name="Copeland A."/>
            <person name="Barry K.W."/>
            <person name="Cichocki N."/>
            <person name="Veneault-Fourrey C."/>
            <person name="LaButti K."/>
            <person name="Lindquist E.A."/>
            <person name="Lipzen A."/>
            <person name="Lundell T."/>
            <person name="Morin E."/>
            <person name="Murat C."/>
            <person name="Riley R."/>
            <person name="Ohm R."/>
            <person name="Sun H."/>
            <person name="Tunlid A."/>
            <person name="Henrissat B."/>
            <person name="Grigoriev I.V."/>
            <person name="Hibbett D.S."/>
            <person name="Martin F."/>
        </authorList>
    </citation>
    <scope>NUCLEOTIDE SEQUENCE [LARGE SCALE GENOMIC DNA]</scope>
    <source>
        <strain evidence="3 4">FD-317 M1</strain>
    </source>
</reference>
<dbReference type="Gene3D" id="2.130.10.10">
    <property type="entry name" value="YVTN repeat-like/Quinoprotein amine dehydrogenase"/>
    <property type="match status" value="1"/>
</dbReference>
<keyword evidence="4" id="KW-1185">Reference proteome</keyword>
<proteinExistence type="predicted"/>
<dbReference type="AlphaFoldDB" id="A0A0D0CWY1"/>
<dbReference type="SUPFAM" id="SSF50978">
    <property type="entry name" value="WD40 repeat-like"/>
    <property type="match status" value="1"/>
</dbReference>
<evidence type="ECO:0000313" key="3">
    <source>
        <dbReference type="EMBL" id="KIK60668.1"/>
    </source>
</evidence>
<feature type="transmembrane region" description="Helical" evidence="2">
    <location>
        <begin position="370"/>
        <end position="391"/>
    </location>
</feature>
<keyword evidence="2" id="KW-0812">Transmembrane</keyword>
<keyword evidence="2" id="KW-0472">Membrane</keyword>
<sequence length="467" mass="51750">MFPLNLFRSNPYQSLTTLRGQRDAITSLTFSVFGQFVAAAGPSGVVIWDIETLQVVPLTLTPDNIHDPLKNAFPAACWIYFAQQNRHVLLLGSFASTIQLWDYIDAKLRFECKRKPVPHLTAAAEAAPQVLAVNCFPREVPVGKKAQIVVSFGDSSLGVWTLEADGELKQNFVVALEAELFPKVVRFDLDGNILVFSWKGRNVTLLHGGSGNTLWRKTTAPNLMGAVAVNETYEHFVACTSDGFELFNLEQMNLVRKLEHQPALLALPKQVSFVGQHILGRTDRGCAEVYALKSGKVVQSLKYPQGGLVQSVATCVSGERYLLAIAGSNGNQPCDVILWYRPRPTASPVSKEYCTLSLGSVTFKRKYLKLVGWFLLVIVLLAGYTAVVLHYSDIIYGHACHAPFNLCSLRSNAEAPAHKPNLPKTMPVIELPGCEVIRRDIIFIDDKGKSGKKEHHGKRKQERRRSH</sequence>
<evidence type="ECO:0000256" key="1">
    <source>
        <dbReference type="SAM" id="MobiDB-lite"/>
    </source>
</evidence>
<dbReference type="InterPro" id="IPR036322">
    <property type="entry name" value="WD40_repeat_dom_sf"/>
</dbReference>
<protein>
    <submittedName>
        <fullName evidence="3">Uncharacterized protein</fullName>
    </submittedName>
</protein>